<dbReference type="EMBL" id="CP039346">
    <property type="protein sequence ID" value="QCD82813.1"/>
    <property type="molecule type" value="Genomic_DNA"/>
</dbReference>
<dbReference type="Proteomes" id="UP000501690">
    <property type="component" value="Linkage Group LG2"/>
</dbReference>
<evidence type="ECO:0000313" key="2">
    <source>
        <dbReference type="Proteomes" id="UP000501690"/>
    </source>
</evidence>
<organism evidence="1 2">
    <name type="scientific">Vigna unguiculata</name>
    <name type="common">Cowpea</name>
    <dbReference type="NCBI Taxonomy" id="3917"/>
    <lineage>
        <taxon>Eukaryota</taxon>
        <taxon>Viridiplantae</taxon>
        <taxon>Streptophyta</taxon>
        <taxon>Embryophyta</taxon>
        <taxon>Tracheophyta</taxon>
        <taxon>Spermatophyta</taxon>
        <taxon>Magnoliopsida</taxon>
        <taxon>eudicotyledons</taxon>
        <taxon>Gunneridae</taxon>
        <taxon>Pentapetalae</taxon>
        <taxon>rosids</taxon>
        <taxon>fabids</taxon>
        <taxon>Fabales</taxon>
        <taxon>Fabaceae</taxon>
        <taxon>Papilionoideae</taxon>
        <taxon>50 kb inversion clade</taxon>
        <taxon>NPAAA clade</taxon>
        <taxon>indigoferoid/millettioid clade</taxon>
        <taxon>Phaseoleae</taxon>
        <taxon>Vigna</taxon>
    </lineage>
</organism>
<gene>
    <name evidence="1" type="ORF">DEO72_LG2g3154</name>
</gene>
<proteinExistence type="predicted"/>
<evidence type="ECO:0000313" key="1">
    <source>
        <dbReference type="EMBL" id="QCD82813.1"/>
    </source>
</evidence>
<name>A0A4D6L2U5_VIGUN</name>
<keyword evidence="2" id="KW-1185">Reference proteome</keyword>
<dbReference type="AlphaFoldDB" id="A0A4D6L2U5"/>
<protein>
    <submittedName>
        <fullName evidence="1">Uncharacterized protein</fullName>
    </submittedName>
</protein>
<reference evidence="1 2" key="1">
    <citation type="submission" date="2019-04" db="EMBL/GenBank/DDBJ databases">
        <title>An improved genome assembly and genetic linkage map for asparagus bean, Vigna unguiculata ssp. sesquipedialis.</title>
        <authorList>
            <person name="Xia Q."/>
            <person name="Zhang R."/>
            <person name="Dong Y."/>
        </authorList>
    </citation>
    <scope>NUCLEOTIDE SEQUENCE [LARGE SCALE GENOMIC DNA]</scope>
    <source>
        <tissue evidence="1">Leaf</tissue>
    </source>
</reference>
<accession>A0A4D6L2U5</accession>
<sequence>MDENEGAGSWLRYYNGNGDLSEVRCCGEDGSCANGGPLCGGATKLRRRWLRWWHVAVAAVMEVAGAVAGENEEVRWC</sequence>